<comment type="function">
    <text evidence="12">Putative RNA polymerase II subunit B1 C-terminal domain (CTD) phosphatase involved in RNA polymerase II transcription regulation.</text>
</comment>
<feature type="region of interest" description="Disordered" evidence="13">
    <location>
        <begin position="784"/>
        <end position="814"/>
    </location>
</feature>
<dbReference type="VEuPathDB" id="PlasmoDB:PKNOH_S08502200"/>
<dbReference type="Pfam" id="PF04181">
    <property type="entry name" value="RPAP2_Rtr1"/>
    <property type="match status" value="1"/>
</dbReference>
<name>A0A1Y3DQB9_PLAKN</name>
<dbReference type="OMA" id="YDKNRTY"/>
<evidence type="ECO:0000313" key="16">
    <source>
        <dbReference type="Proteomes" id="UP000195012"/>
    </source>
</evidence>
<evidence type="ECO:0000256" key="6">
    <source>
        <dbReference type="ARBA" id="ARBA00022833"/>
    </source>
</evidence>
<keyword evidence="6 12" id="KW-0862">Zinc</keyword>
<dbReference type="InterPro" id="IPR038534">
    <property type="entry name" value="Rtr1/RPAP2_sf"/>
</dbReference>
<gene>
    <name evidence="15" type="ORF">PKNOH_S08502200</name>
</gene>
<dbReference type="GO" id="GO:0008420">
    <property type="term" value="F:RNA polymerase II CTD heptapeptide repeat phosphatase activity"/>
    <property type="evidence" value="ECO:0007669"/>
    <property type="project" value="UniProtKB-UniRule"/>
</dbReference>
<feature type="compositionally biased region" description="Basic and acidic residues" evidence="13">
    <location>
        <begin position="259"/>
        <end position="274"/>
    </location>
</feature>
<evidence type="ECO:0000256" key="5">
    <source>
        <dbReference type="ARBA" id="ARBA00022801"/>
    </source>
</evidence>
<feature type="compositionally biased region" description="Low complexity" evidence="13">
    <location>
        <begin position="708"/>
        <end position="718"/>
    </location>
</feature>
<feature type="region of interest" description="Disordered" evidence="13">
    <location>
        <begin position="364"/>
        <end position="399"/>
    </location>
</feature>
<dbReference type="PANTHER" id="PTHR14732:SF0">
    <property type="entry name" value="RNA POLYMERASE II SUBUNIT B1 CTD PHOSPHATASE RPAP2-RELATED"/>
    <property type="match status" value="1"/>
</dbReference>
<keyword evidence="4 12" id="KW-0863">Zinc-finger</keyword>
<feature type="compositionally biased region" description="Acidic residues" evidence="13">
    <location>
        <begin position="664"/>
        <end position="676"/>
    </location>
</feature>
<sequence>MNAQIRKKRNLLQGEAKLNSLARIFHRKLETLLIYIRVPKKKQGKLFFDDFFNVEEVSAFINTLVDDEQHGDGGHGDHQADRSCSGESLNLNADNEIKTSKDIFIKNLLIFLNNLIVLYFSKSNLIDVCINRRSFNKCGFYACDNLFLNTPKRGKYKIDAESRNIYLREYYDLFCSASCMNYNLHLLKEIAKNGNNAKGGKGGGTNLKTKCQLIYIMFLTFFPIFKFHDINVLLNNLEHVYIQNNQIFLKPGGGGKVEMNGRDKEDSGHTDGKEATNGGDKVYTIRTGKDKVNRGTNELGKTLFPIIVEKKEGFEDSEDKITEEFPEGNASNKNAISTHVMSNHEQEAETNKPGRDGIITLPLEESLGGYGQVKKEENPTSGKVDSCPKGEEAKSSKSKNVRFNKDVQLYEYMRDERVDVYSVLGSSMGANQVGRSFQVDGSPPSRDILYEDSLSGTDKPRREVHASVPSEQNDNTIIEGPGGDKSERSVTLQRPSNEKMEGTMSGEGVSEGKTSDDEMTEVYEQVRQSIFTNRKHFFDDILGKTLFDPNKVIGFDYEGKDNRQDNRQDNRHEWKNEMVKDEGKQVGQTEEKGTEQVEDEKTKRDLRVCAAQRMSEINLKHDRERKGRRIILLSSPIFEGTIRGNPQTKEDEGASGNDKIKDMDMDDMDDMGDVMEEEKREDAAAGDDEKEDGTVPLDGKEDDTVPVDGKNNDNAAADGENEDTSSYDDKDATASGEGNTPAVDTEEDKEELENLLIKKKEKIGEQYDMAFNRCMPLSLLAEEDGESKGENWTEDHLKEEDKSSDDEEQVKRGQNKYTYSTDKCSAYENMSSLYVVLWDILTGIISKYTVYYFRRSEFIIPKCPTEEERDRKNEFMRNISQNMPQSIHHSIAPIVLNVCQTFFFNKPLLPFKKIIYESIIYVIAAALGRHKVELIPSEEMENIQKTENFFTLENGMDKEELDELTMLFYQHLYY</sequence>
<evidence type="ECO:0000256" key="9">
    <source>
        <dbReference type="ARBA" id="ARBA00047761"/>
    </source>
</evidence>
<comment type="catalytic activity">
    <reaction evidence="9 12">
        <text>O-phospho-L-seryl-[protein] + H2O = L-seryl-[protein] + phosphate</text>
        <dbReference type="Rhea" id="RHEA:20629"/>
        <dbReference type="Rhea" id="RHEA-COMP:9863"/>
        <dbReference type="Rhea" id="RHEA-COMP:11604"/>
        <dbReference type="ChEBI" id="CHEBI:15377"/>
        <dbReference type="ChEBI" id="CHEBI:29999"/>
        <dbReference type="ChEBI" id="CHEBI:43474"/>
        <dbReference type="ChEBI" id="CHEBI:83421"/>
        <dbReference type="EC" id="3.1.3.16"/>
    </reaction>
</comment>
<evidence type="ECO:0000256" key="8">
    <source>
        <dbReference type="ARBA" id="ARBA00023242"/>
    </source>
</evidence>
<keyword evidence="8 12" id="KW-0539">Nucleus</keyword>
<proteinExistence type="inferred from homology"/>
<dbReference type="OrthoDB" id="361971at2759"/>
<dbReference type="GO" id="GO:0005634">
    <property type="term" value="C:nucleus"/>
    <property type="evidence" value="ECO:0007669"/>
    <property type="project" value="UniProtKB-SubCell"/>
</dbReference>
<dbReference type="InterPro" id="IPR039693">
    <property type="entry name" value="Rtr1/RPAP2"/>
</dbReference>
<protein>
    <recommendedName>
        <fullName evidence="12">RNA polymerase II subunit B1 CTD phosphatase RPAP2 homolog</fullName>
        <ecNumber evidence="12">3.1.3.16</ecNumber>
    </recommendedName>
</protein>
<dbReference type="AlphaFoldDB" id="A0A1Y3DQB9"/>
<dbReference type="eggNOG" id="ENOG502QQ7T">
    <property type="taxonomic scope" value="Eukaryota"/>
</dbReference>
<organism evidence="15 16">
    <name type="scientific">Plasmodium knowlesi</name>
    <dbReference type="NCBI Taxonomy" id="5850"/>
    <lineage>
        <taxon>Eukaryota</taxon>
        <taxon>Sar</taxon>
        <taxon>Alveolata</taxon>
        <taxon>Apicomplexa</taxon>
        <taxon>Aconoidasida</taxon>
        <taxon>Haemosporida</taxon>
        <taxon>Plasmodiidae</taxon>
        <taxon>Plasmodium</taxon>
        <taxon>Plasmodium (Plasmodium)</taxon>
    </lineage>
</organism>
<keyword evidence="3 12" id="KW-0479">Metal-binding</keyword>
<evidence type="ECO:0000256" key="12">
    <source>
        <dbReference type="RuleBase" id="RU367080"/>
    </source>
</evidence>
<evidence type="ECO:0000313" key="15">
    <source>
        <dbReference type="EMBL" id="OTN66862.1"/>
    </source>
</evidence>
<evidence type="ECO:0000256" key="11">
    <source>
        <dbReference type="PROSITE-ProRule" id="PRU00812"/>
    </source>
</evidence>
<comment type="caution">
    <text evidence="15">The sequence shown here is derived from an EMBL/GenBank/DDBJ whole genome shotgun (WGS) entry which is preliminary data.</text>
</comment>
<dbReference type="GO" id="GO:0008270">
    <property type="term" value="F:zinc ion binding"/>
    <property type="evidence" value="ECO:0007669"/>
    <property type="project" value="UniProtKB-KW"/>
</dbReference>
<dbReference type="VEuPathDB" id="PlasmoDB:PKA1H_040011600"/>
<keyword evidence="7 12" id="KW-0904">Protein phosphatase</keyword>
<feature type="compositionally biased region" description="Basic and acidic residues" evidence="13">
    <location>
        <begin position="386"/>
        <end position="395"/>
    </location>
</feature>
<reference evidence="15 16" key="1">
    <citation type="submission" date="2017-05" db="EMBL/GenBank/DDBJ databases">
        <title>PacBio assembly of a Plasmodium knowlesi genome sequence with Hi-C correction and manual annotation of the SICAvar gene family.</title>
        <authorList>
            <person name="Lapp S.A."/>
            <person name="Geraldo J.A."/>
            <person name="Chien J.-T."/>
            <person name="Ay F."/>
            <person name="Pakala S.B."/>
            <person name="Batugedara G."/>
            <person name="Humphrey J.C."/>
            <person name="Debarry J.D."/>
            <person name="Le Roch K.G."/>
            <person name="Galinski M.R."/>
            <person name="Kissinger J.C."/>
        </authorList>
    </citation>
    <scope>NUCLEOTIDE SEQUENCE [LARGE SCALE GENOMIC DNA]</scope>
    <source>
        <strain evidence="16">Malayan Strain Pk1 (A+)</strain>
    </source>
</reference>
<dbReference type="EMBL" id="NETL01000022">
    <property type="protein sequence ID" value="OTN66862.1"/>
    <property type="molecule type" value="Genomic_DNA"/>
</dbReference>
<evidence type="ECO:0000256" key="10">
    <source>
        <dbReference type="ARBA" id="ARBA00048336"/>
    </source>
</evidence>
<keyword evidence="5 12" id="KW-0378">Hydrolase</keyword>
<comment type="similarity">
    <text evidence="2 11 12">Belongs to the RPAP2 family.</text>
</comment>
<evidence type="ECO:0000256" key="4">
    <source>
        <dbReference type="ARBA" id="ARBA00022771"/>
    </source>
</evidence>
<feature type="compositionally biased region" description="Basic and acidic residues" evidence="13">
    <location>
        <begin position="786"/>
        <end position="801"/>
    </location>
</feature>
<evidence type="ECO:0000256" key="7">
    <source>
        <dbReference type="ARBA" id="ARBA00022912"/>
    </source>
</evidence>
<evidence type="ECO:0000259" key="14">
    <source>
        <dbReference type="PROSITE" id="PS51479"/>
    </source>
</evidence>
<dbReference type="Gene3D" id="1.25.40.820">
    <property type="match status" value="1"/>
</dbReference>
<feature type="region of interest" description="Disordered" evidence="13">
    <location>
        <begin position="558"/>
        <end position="603"/>
    </location>
</feature>
<accession>A0A1Y3DQB9</accession>
<dbReference type="VEuPathDB" id="PlasmoDB:PKNH_0406900"/>
<evidence type="ECO:0000256" key="2">
    <source>
        <dbReference type="ARBA" id="ARBA00005676"/>
    </source>
</evidence>
<evidence type="ECO:0000256" key="3">
    <source>
        <dbReference type="ARBA" id="ARBA00022723"/>
    </source>
</evidence>
<feature type="compositionally biased region" description="Basic and acidic residues" evidence="13">
    <location>
        <begin position="648"/>
        <end position="663"/>
    </location>
</feature>
<feature type="region of interest" description="Disordered" evidence="13">
    <location>
        <begin position="640"/>
        <end position="750"/>
    </location>
</feature>
<dbReference type="Proteomes" id="UP000195012">
    <property type="component" value="Unassembled WGS sequence"/>
</dbReference>
<feature type="region of interest" description="Disordered" evidence="13">
    <location>
        <begin position="253"/>
        <end position="281"/>
    </location>
</feature>
<evidence type="ECO:0000256" key="1">
    <source>
        <dbReference type="ARBA" id="ARBA00004123"/>
    </source>
</evidence>
<feature type="domain" description="RTR1-type" evidence="14">
    <location>
        <begin position="115"/>
        <end position="199"/>
    </location>
</feature>
<dbReference type="GO" id="GO:0043175">
    <property type="term" value="F:RNA polymerase core enzyme binding"/>
    <property type="evidence" value="ECO:0007669"/>
    <property type="project" value="UniProtKB-UniRule"/>
</dbReference>
<comment type="catalytic activity">
    <reaction evidence="10 12">
        <text>O-phospho-L-threonyl-[protein] + H2O = L-threonyl-[protein] + phosphate</text>
        <dbReference type="Rhea" id="RHEA:47004"/>
        <dbReference type="Rhea" id="RHEA-COMP:11060"/>
        <dbReference type="Rhea" id="RHEA-COMP:11605"/>
        <dbReference type="ChEBI" id="CHEBI:15377"/>
        <dbReference type="ChEBI" id="CHEBI:30013"/>
        <dbReference type="ChEBI" id="CHEBI:43474"/>
        <dbReference type="ChEBI" id="CHEBI:61977"/>
        <dbReference type="EC" id="3.1.3.16"/>
    </reaction>
</comment>
<dbReference type="EC" id="3.1.3.16" evidence="12"/>
<feature type="region of interest" description="Disordered" evidence="13">
    <location>
        <begin position="433"/>
        <end position="517"/>
    </location>
</feature>
<dbReference type="GO" id="GO:0005737">
    <property type="term" value="C:cytoplasm"/>
    <property type="evidence" value="ECO:0007669"/>
    <property type="project" value="TreeGrafter"/>
</dbReference>
<comment type="subcellular location">
    <subcellularLocation>
        <location evidence="1 12">Nucleus</location>
    </subcellularLocation>
</comment>
<dbReference type="InterPro" id="IPR007308">
    <property type="entry name" value="Rtr1/RPAP2_dom"/>
</dbReference>
<dbReference type="PROSITE" id="PS51479">
    <property type="entry name" value="ZF_RTR1"/>
    <property type="match status" value="1"/>
</dbReference>
<dbReference type="PANTHER" id="PTHR14732">
    <property type="entry name" value="RNA POLYMERASE II SUBUNIT B1 CTD PHOSPHATASE RPAP2-RELATED"/>
    <property type="match status" value="1"/>
</dbReference>
<evidence type="ECO:0000256" key="13">
    <source>
        <dbReference type="SAM" id="MobiDB-lite"/>
    </source>
</evidence>